<evidence type="ECO:0000256" key="9">
    <source>
        <dbReference type="ARBA" id="ARBA00023235"/>
    </source>
</evidence>
<feature type="domain" description="N-(5'phosphoribosyl) anthranilate isomerase (PRAI)" evidence="11">
    <location>
        <begin position="3"/>
        <end position="191"/>
    </location>
</feature>
<dbReference type="RefSeq" id="WP_188391211.1">
    <property type="nucleotide sequence ID" value="NZ_BMEV01000012.1"/>
</dbReference>
<keyword evidence="9 10" id="KW-0413">Isomerase</keyword>
<keyword evidence="8 10" id="KW-0057">Aromatic amino acid biosynthesis</keyword>
<evidence type="ECO:0000256" key="7">
    <source>
        <dbReference type="ARBA" id="ARBA00022822"/>
    </source>
</evidence>
<evidence type="ECO:0000313" key="13">
    <source>
        <dbReference type="Proteomes" id="UP000602050"/>
    </source>
</evidence>
<dbReference type="InterPro" id="IPR013785">
    <property type="entry name" value="Aldolase_TIM"/>
</dbReference>
<evidence type="ECO:0000256" key="4">
    <source>
        <dbReference type="ARBA" id="ARBA00012572"/>
    </source>
</evidence>
<dbReference type="GO" id="GO:0004640">
    <property type="term" value="F:phosphoribosylanthranilate isomerase activity"/>
    <property type="evidence" value="ECO:0007669"/>
    <property type="project" value="UniProtKB-UniRule"/>
</dbReference>
<proteinExistence type="inferred from homology"/>
<comment type="similarity">
    <text evidence="3 10">Belongs to the TrpF family.</text>
</comment>
<evidence type="ECO:0000256" key="8">
    <source>
        <dbReference type="ARBA" id="ARBA00023141"/>
    </source>
</evidence>
<dbReference type="InterPro" id="IPR011060">
    <property type="entry name" value="RibuloseP-bd_barrel"/>
</dbReference>
<dbReference type="InterPro" id="IPR001240">
    <property type="entry name" value="PRAI_dom"/>
</dbReference>
<comment type="catalytic activity">
    <reaction evidence="1 10">
        <text>N-(5-phospho-beta-D-ribosyl)anthranilate = 1-(2-carboxyphenylamino)-1-deoxy-D-ribulose 5-phosphate</text>
        <dbReference type="Rhea" id="RHEA:21540"/>
        <dbReference type="ChEBI" id="CHEBI:18277"/>
        <dbReference type="ChEBI" id="CHEBI:58613"/>
        <dbReference type="EC" id="5.3.1.24"/>
    </reaction>
</comment>
<dbReference type="CDD" id="cd00405">
    <property type="entry name" value="PRAI"/>
    <property type="match status" value="1"/>
</dbReference>
<dbReference type="Pfam" id="PF00697">
    <property type="entry name" value="PRAI"/>
    <property type="match status" value="1"/>
</dbReference>
<dbReference type="FunFam" id="3.20.20.70:FF:000075">
    <property type="entry name" value="Tryptophan biosynthesis protein TRP1"/>
    <property type="match status" value="1"/>
</dbReference>
<comment type="pathway">
    <text evidence="2 10">Amino-acid biosynthesis; L-tryptophan biosynthesis; L-tryptophan from chorismate: step 3/5.</text>
</comment>
<dbReference type="SUPFAM" id="SSF51366">
    <property type="entry name" value="Ribulose-phoshate binding barrel"/>
    <property type="match status" value="1"/>
</dbReference>
<keyword evidence="13" id="KW-1185">Reference proteome</keyword>
<dbReference type="EMBL" id="BMEV01000012">
    <property type="protein sequence ID" value="GGH72417.1"/>
    <property type="molecule type" value="Genomic_DNA"/>
</dbReference>
<evidence type="ECO:0000256" key="6">
    <source>
        <dbReference type="ARBA" id="ARBA00022605"/>
    </source>
</evidence>
<sequence length="208" mass="22588">MLVKICGITTSETAEAAAAAGADFIGFVFAASRRKITPERAKMIARSLSSSVKTVGVFVNETVEQMVNIAEYVGLDYLQLHGDEGEAVSKQLPRPVIKAFSVKDKSIKNIMNYPCDYYLIDSPGGGTGKSFDWKLLDKFNLDASKLILAGGLNPENVQEAIRVVKPAGVDVSSGVETNGAKDIKKIKQFIHATKNERKDEKIDSIYNA</sequence>
<organism evidence="12 13">
    <name type="scientific">Compostibacillus humi</name>
    <dbReference type="NCBI Taxonomy" id="1245525"/>
    <lineage>
        <taxon>Bacteria</taxon>
        <taxon>Bacillati</taxon>
        <taxon>Bacillota</taxon>
        <taxon>Bacilli</taxon>
        <taxon>Bacillales</taxon>
        <taxon>Bacillaceae</taxon>
        <taxon>Compostibacillus</taxon>
    </lineage>
</organism>
<reference evidence="12" key="1">
    <citation type="journal article" date="2014" name="Int. J. Syst. Evol. Microbiol.">
        <title>Complete genome sequence of Corynebacterium casei LMG S-19264T (=DSM 44701T), isolated from a smear-ripened cheese.</title>
        <authorList>
            <consortium name="US DOE Joint Genome Institute (JGI-PGF)"/>
            <person name="Walter F."/>
            <person name="Albersmeier A."/>
            <person name="Kalinowski J."/>
            <person name="Ruckert C."/>
        </authorList>
    </citation>
    <scope>NUCLEOTIDE SEQUENCE</scope>
    <source>
        <strain evidence="12">CGMCC 1.12360</strain>
    </source>
</reference>
<evidence type="ECO:0000256" key="3">
    <source>
        <dbReference type="ARBA" id="ARBA00007571"/>
    </source>
</evidence>
<keyword evidence="7 10" id="KW-0822">Tryptophan biosynthesis</keyword>
<keyword evidence="6 10" id="KW-0028">Amino-acid biosynthesis</keyword>
<protein>
    <recommendedName>
        <fullName evidence="5 10">N-(5'-phosphoribosyl)anthranilate isomerase</fullName>
        <shortName evidence="10">PRAI</shortName>
        <ecNumber evidence="4 10">5.3.1.24</ecNumber>
    </recommendedName>
</protein>
<dbReference type="HAMAP" id="MF_00135">
    <property type="entry name" value="PRAI"/>
    <property type="match status" value="1"/>
</dbReference>
<accession>A0A8J2ZQ80</accession>
<dbReference type="InterPro" id="IPR044643">
    <property type="entry name" value="TrpF_fam"/>
</dbReference>
<evidence type="ECO:0000256" key="10">
    <source>
        <dbReference type="HAMAP-Rule" id="MF_00135"/>
    </source>
</evidence>
<dbReference type="EC" id="5.3.1.24" evidence="4 10"/>
<dbReference type="GO" id="GO:0000162">
    <property type="term" value="P:L-tryptophan biosynthetic process"/>
    <property type="evidence" value="ECO:0007669"/>
    <property type="project" value="UniProtKB-UniRule"/>
</dbReference>
<dbReference type="PANTHER" id="PTHR42894">
    <property type="entry name" value="N-(5'-PHOSPHORIBOSYL)ANTHRANILATE ISOMERASE"/>
    <property type="match status" value="1"/>
</dbReference>
<comment type="caution">
    <text evidence="12">The sequence shown here is derived from an EMBL/GenBank/DDBJ whole genome shotgun (WGS) entry which is preliminary data.</text>
</comment>
<dbReference type="NCBIfam" id="NF002300">
    <property type="entry name" value="PRK01222.1-7"/>
    <property type="match status" value="1"/>
</dbReference>
<dbReference type="Proteomes" id="UP000602050">
    <property type="component" value="Unassembled WGS sequence"/>
</dbReference>
<dbReference type="PANTHER" id="PTHR42894:SF1">
    <property type="entry name" value="N-(5'-PHOSPHORIBOSYL)ANTHRANILATE ISOMERASE"/>
    <property type="match status" value="1"/>
</dbReference>
<dbReference type="AlphaFoldDB" id="A0A8J2ZQ80"/>
<name>A0A8J2ZQ80_9BACI</name>
<evidence type="ECO:0000313" key="12">
    <source>
        <dbReference type="EMBL" id="GGH72417.1"/>
    </source>
</evidence>
<gene>
    <name evidence="10 12" type="primary">trpF</name>
    <name evidence="12" type="ORF">GCM10010978_09300</name>
</gene>
<evidence type="ECO:0000256" key="2">
    <source>
        <dbReference type="ARBA" id="ARBA00004664"/>
    </source>
</evidence>
<reference evidence="12" key="2">
    <citation type="submission" date="2020-09" db="EMBL/GenBank/DDBJ databases">
        <authorList>
            <person name="Sun Q."/>
            <person name="Zhou Y."/>
        </authorList>
    </citation>
    <scope>NUCLEOTIDE SEQUENCE</scope>
    <source>
        <strain evidence="12">CGMCC 1.12360</strain>
    </source>
</reference>
<dbReference type="UniPathway" id="UPA00035">
    <property type="reaction ID" value="UER00042"/>
</dbReference>
<evidence type="ECO:0000256" key="5">
    <source>
        <dbReference type="ARBA" id="ARBA00022272"/>
    </source>
</evidence>
<evidence type="ECO:0000259" key="11">
    <source>
        <dbReference type="Pfam" id="PF00697"/>
    </source>
</evidence>
<dbReference type="Gene3D" id="3.20.20.70">
    <property type="entry name" value="Aldolase class I"/>
    <property type="match status" value="1"/>
</dbReference>
<evidence type="ECO:0000256" key="1">
    <source>
        <dbReference type="ARBA" id="ARBA00001164"/>
    </source>
</evidence>